<sequence length="158" mass="18451">MSEISNVYIALEWITSILNRLDIPYQVVGGLAAKCYGSTRPLHDIDIYVPTEGMDKLERELEDYLTFGPAHHQDKYWDLVFMKLSFNDQLIEIGDAGNTKYFDSLSQSWIKEVIHFEQSQIIEYEGIRLPVMPKQKLIAYKQRLNRKVDLIDIQEIQP</sequence>
<dbReference type="SUPFAM" id="SSF81301">
    <property type="entry name" value="Nucleotidyltransferase"/>
    <property type="match status" value="1"/>
</dbReference>
<evidence type="ECO:0000313" key="1">
    <source>
        <dbReference type="EMBL" id="NGP75465.1"/>
    </source>
</evidence>
<name>A0A6M1T042_9BACT</name>
<dbReference type="EMBL" id="JAALLT010000001">
    <property type="protein sequence ID" value="NGP75465.1"/>
    <property type="molecule type" value="Genomic_DNA"/>
</dbReference>
<comment type="caution">
    <text evidence="1">The sequence shown here is derived from an EMBL/GenBank/DDBJ whole genome shotgun (WGS) entry which is preliminary data.</text>
</comment>
<dbReference type="Proteomes" id="UP000473278">
    <property type="component" value="Unassembled WGS sequence"/>
</dbReference>
<evidence type="ECO:0000313" key="2">
    <source>
        <dbReference type="Proteomes" id="UP000473278"/>
    </source>
</evidence>
<dbReference type="InterPro" id="IPR043519">
    <property type="entry name" value="NT_sf"/>
</dbReference>
<accession>A0A6M1T042</accession>
<dbReference type="GO" id="GO:0016740">
    <property type="term" value="F:transferase activity"/>
    <property type="evidence" value="ECO:0007669"/>
    <property type="project" value="UniProtKB-KW"/>
</dbReference>
<dbReference type="AlphaFoldDB" id="A0A6M1T042"/>
<reference evidence="1 2" key="1">
    <citation type="submission" date="2020-02" db="EMBL/GenBank/DDBJ databases">
        <title>Balneolaceae bacterium YR4-1, complete genome.</title>
        <authorList>
            <person name="Li Y."/>
            <person name="Wu S."/>
        </authorList>
    </citation>
    <scope>NUCLEOTIDE SEQUENCE [LARGE SCALE GENOMIC DNA]</scope>
    <source>
        <strain evidence="1 2">YR4-1</strain>
    </source>
</reference>
<keyword evidence="1" id="KW-0808">Transferase</keyword>
<organism evidence="1 2">
    <name type="scientific">Halalkalibaculum roseum</name>
    <dbReference type="NCBI Taxonomy" id="2709311"/>
    <lineage>
        <taxon>Bacteria</taxon>
        <taxon>Pseudomonadati</taxon>
        <taxon>Balneolota</taxon>
        <taxon>Balneolia</taxon>
        <taxon>Balneolales</taxon>
        <taxon>Balneolaceae</taxon>
        <taxon>Halalkalibaculum</taxon>
    </lineage>
</organism>
<keyword evidence="2" id="KW-1185">Reference proteome</keyword>
<dbReference type="RefSeq" id="WP_165138791.1">
    <property type="nucleotide sequence ID" value="NZ_JAALLT010000001.1"/>
</dbReference>
<gene>
    <name evidence="1" type="ORF">G3570_02390</name>
</gene>
<protein>
    <submittedName>
        <fullName evidence="1">Nucleotidyltransferase family protein</fullName>
    </submittedName>
</protein>
<dbReference type="Gene3D" id="3.30.460.40">
    <property type="match status" value="1"/>
</dbReference>
<proteinExistence type="predicted"/>